<dbReference type="InterPro" id="IPR036691">
    <property type="entry name" value="Endo/exonu/phosph_ase_sf"/>
</dbReference>
<dbReference type="SUPFAM" id="SSF56219">
    <property type="entry name" value="DNase I-like"/>
    <property type="match status" value="1"/>
</dbReference>
<evidence type="ECO:0000313" key="4">
    <source>
        <dbReference type="Proteomes" id="UP001648503"/>
    </source>
</evidence>
<sequence>MINKLDTLTDNVSQQMLSLVSSFQTSLSSIEAKVDSLVQGVDIVRTEVEGTRVDIDTVVEGADSEMCSVKEYLKAVASSSAIIMSKLEVLGSSPHVPQFLHQPSYAMMASHLPANTPTTRTAVRKPSAVTVAAPASLAPPVKITRGGILNTPLPTMSHQAARVLLRTEPEQQASVTARFQKHQAATRSQILPPAALPDIENAHKCRILILQMPRTMPFKEVRDILRPFCTTNCIWDMCWLDSTRLQIIIDNHEVMRLRGSAFQLGNITCAAIADPRSAPFPSATAEEKNISMKIWVGKQVQTILRPATLPRTRKFLYDAIQASGEVAVQHAAKLAENIFRPTPHGAALPRVKKRPSQNLIWMDPMSRYTLSTTHPTTAAQLTPDCPVSDFSGLSVLSDTSPEPPIHSPTISENFENFHFFHDFDPPGMVSDDSESMVPLGDHLTSHVKILTRSLIIHGHVSKLEIFHTLLKTLFPPPSCLHPDSRSTCSTCSESLLYSIIAVRRKISAHWSAFFLDIIPRHFQAFHPAPSHGPGKRGIALGFLAVLPAREIEGVPGTLILAKVPGLTEQQVWTVGSIYLGKTDRQATLKLVERALELATRDHNRPIIIGGDWNAPHATLQRKVSSWGFGLHVVSFSGSKATFRGRTATARWSSIDHFVCNQAARALLTSPPNLPDDCDSDTVTNRLLDIINPNTAFSSLPNLPLIDTPVPVQHRRLYRATTKKAICRAKNAYRAWLASRNSILSPQETIQGKYNQYILAEATASRLTKQDDRLRWRSHCTRIDNLLAGGCAKQAWNAAKRMACASGHSCRSSNPIRNEEGVLQFQPISICNTLRSHYMRLAEAGEGHSLDPTHWETMPQPPQHIPPSSTLSMDLPFSLRELDHALGSMHPRKAPGDDGITTALMQAIAHDPKDHGTGDVNLDRPGALALLRVANTIFLSGVIPKVWRCATIISIPKKGDATLASNLRGISLINVGLKILCKMVQARLSSLLESNNVLVPEQGGFRTREESTAQVCALMDILRRRQIADLNSHIAFIDISKAFDTVPIHALLFKLRCIGIPTITMNFLSALYSTSNARIRSGSLLSDPFPVQRGVRQGCPLSGLLFNVFINDILDGVAPISVPGFSQEHYPCGLMFADDIAIIAPSHESLCTSMGTIADWVAQWEMSFGVAKCGIMHVAPIPAPLSRLRFCQLNNPLETADQTPTTPSSHPSSPISPSSPLSIYSDISSTSSYHPSSPLSTNSSIYILHTRIECCDPVV</sequence>
<comment type="caution">
    <text evidence="3">The sequence shown here is derived from an EMBL/GenBank/DDBJ whole genome shotgun (WGS) entry which is preliminary data.</text>
</comment>
<feature type="region of interest" description="Disordered" evidence="1">
    <location>
        <begin position="1198"/>
        <end position="1219"/>
    </location>
</feature>
<dbReference type="PROSITE" id="PS50878">
    <property type="entry name" value="RT_POL"/>
    <property type="match status" value="1"/>
</dbReference>
<name>A0ABQ8FEU2_9FUNG</name>
<accession>A0ABQ8FEU2</accession>
<evidence type="ECO:0000256" key="1">
    <source>
        <dbReference type="SAM" id="MobiDB-lite"/>
    </source>
</evidence>
<dbReference type="Gene3D" id="3.60.10.10">
    <property type="entry name" value="Endonuclease/exonuclease/phosphatase"/>
    <property type="match status" value="1"/>
</dbReference>
<gene>
    <name evidence="3" type="ORF">BASA50_005800</name>
</gene>
<evidence type="ECO:0000313" key="3">
    <source>
        <dbReference type="EMBL" id="KAH6595467.1"/>
    </source>
</evidence>
<protein>
    <recommendedName>
        <fullName evidence="2">Reverse transcriptase domain-containing protein</fullName>
    </recommendedName>
</protein>
<dbReference type="EMBL" id="JAFCIX010000304">
    <property type="protein sequence ID" value="KAH6595467.1"/>
    <property type="molecule type" value="Genomic_DNA"/>
</dbReference>
<proteinExistence type="predicted"/>
<dbReference type="PANTHER" id="PTHR19446">
    <property type="entry name" value="REVERSE TRANSCRIPTASES"/>
    <property type="match status" value="1"/>
</dbReference>
<dbReference type="CDD" id="cd01650">
    <property type="entry name" value="RT_nLTR_like"/>
    <property type="match status" value="1"/>
</dbReference>
<reference evidence="3 4" key="1">
    <citation type="submission" date="2021-02" db="EMBL/GenBank/DDBJ databases">
        <title>Variation within the Batrachochytrium salamandrivorans European outbreak.</title>
        <authorList>
            <person name="Kelly M."/>
            <person name="Pasmans F."/>
            <person name="Shea T.P."/>
            <person name="Munoz J.F."/>
            <person name="Carranza S."/>
            <person name="Cuomo C.A."/>
            <person name="Martel A."/>
        </authorList>
    </citation>
    <scope>NUCLEOTIDE SEQUENCE [LARGE SCALE GENOMIC DNA]</scope>
    <source>
        <strain evidence="3 4">AMFP18/2</strain>
    </source>
</reference>
<evidence type="ECO:0000259" key="2">
    <source>
        <dbReference type="PROSITE" id="PS50878"/>
    </source>
</evidence>
<dbReference type="Pfam" id="PF00078">
    <property type="entry name" value="RVT_1"/>
    <property type="match status" value="1"/>
</dbReference>
<feature type="domain" description="Reverse transcriptase" evidence="2">
    <location>
        <begin position="935"/>
        <end position="1194"/>
    </location>
</feature>
<dbReference type="InterPro" id="IPR043502">
    <property type="entry name" value="DNA/RNA_pol_sf"/>
</dbReference>
<feature type="compositionally biased region" description="Low complexity" evidence="1">
    <location>
        <begin position="1202"/>
        <end position="1219"/>
    </location>
</feature>
<dbReference type="SUPFAM" id="SSF56672">
    <property type="entry name" value="DNA/RNA polymerases"/>
    <property type="match status" value="1"/>
</dbReference>
<keyword evidence="4" id="KW-1185">Reference proteome</keyword>
<dbReference type="Proteomes" id="UP001648503">
    <property type="component" value="Unassembled WGS sequence"/>
</dbReference>
<organism evidence="3 4">
    <name type="scientific">Batrachochytrium salamandrivorans</name>
    <dbReference type="NCBI Taxonomy" id="1357716"/>
    <lineage>
        <taxon>Eukaryota</taxon>
        <taxon>Fungi</taxon>
        <taxon>Fungi incertae sedis</taxon>
        <taxon>Chytridiomycota</taxon>
        <taxon>Chytridiomycota incertae sedis</taxon>
        <taxon>Chytridiomycetes</taxon>
        <taxon>Rhizophydiales</taxon>
        <taxon>Rhizophydiales incertae sedis</taxon>
        <taxon>Batrachochytrium</taxon>
    </lineage>
</organism>
<dbReference type="InterPro" id="IPR000477">
    <property type="entry name" value="RT_dom"/>
</dbReference>